<gene>
    <name evidence="2" type="ORF">GCM10009544_46110</name>
</gene>
<dbReference type="Pfam" id="PF19458">
    <property type="entry name" value="DUF5995"/>
    <property type="match status" value="1"/>
</dbReference>
<evidence type="ECO:0008006" key="4">
    <source>
        <dbReference type="Google" id="ProtNLM"/>
    </source>
</evidence>
<accession>A0ABP3KFV2</accession>
<protein>
    <recommendedName>
        <fullName evidence="4">Secreted protein</fullName>
    </recommendedName>
</protein>
<dbReference type="RefSeq" id="WP_344093879.1">
    <property type="nucleotide sequence ID" value="NZ_BAAAHB010000060.1"/>
</dbReference>
<keyword evidence="1" id="KW-0732">Signal</keyword>
<dbReference type="InterPro" id="IPR046037">
    <property type="entry name" value="DUF5995"/>
</dbReference>
<evidence type="ECO:0000313" key="2">
    <source>
        <dbReference type="EMBL" id="GAA0478977.1"/>
    </source>
</evidence>
<dbReference type="EMBL" id="BAAAHB010000060">
    <property type="protein sequence ID" value="GAA0478977.1"/>
    <property type="molecule type" value="Genomic_DNA"/>
</dbReference>
<feature type="signal peptide" evidence="1">
    <location>
        <begin position="1"/>
        <end position="21"/>
    </location>
</feature>
<evidence type="ECO:0000313" key="3">
    <source>
        <dbReference type="Proteomes" id="UP001499895"/>
    </source>
</evidence>
<proteinExistence type="predicted"/>
<sequence>MRATAAAIAAAVLWTGGPAAAESPSGRAGCHQPAPACVAAAERTLAALRDRLGCDHRAPFAALYAESQGFLRESLASKPFAEPSWLAGDLNSAFVDRYLTAYEDDRAGRPVPAAWRIAFETARTGQVNAGQDALLGVNAHIQRDMPYVLAEHGLVRADGTSRKDDYDRVQAVLDRAYGPAVREIARRYDPLVALADDRWNPVAGLTAHELLVIWRQNAWEHARRLAGARSPERFRAAARDVEANAAAWARLLAAVQVPGYRLVRDAHCAGATVPRRPAPGAWAPVPLPAALSSGRPA</sequence>
<feature type="chain" id="PRO_5047476760" description="Secreted protein" evidence="1">
    <location>
        <begin position="22"/>
        <end position="297"/>
    </location>
</feature>
<keyword evidence="3" id="KW-1185">Reference proteome</keyword>
<organism evidence="2 3">
    <name type="scientific">Streptomyces stramineus</name>
    <dbReference type="NCBI Taxonomy" id="173861"/>
    <lineage>
        <taxon>Bacteria</taxon>
        <taxon>Bacillati</taxon>
        <taxon>Actinomycetota</taxon>
        <taxon>Actinomycetes</taxon>
        <taxon>Kitasatosporales</taxon>
        <taxon>Streptomycetaceae</taxon>
        <taxon>Streptomyces</taxon>
    </lineage>
</organism>
<dbReference type="Proteomes" id="UP001499895">
    <property type="component" value="Unassembled WGS sequence"/>
</dbReference>
<evidence type="ECO:0000256" key="1">
    <source>
        <dbReference type="SAM" id="SignalP"/>
    </source>
</evidence>
<name>A0ABP3KFV2_9ACTN</name>
<reference evidence="3" key="1">
    <citation type="journal article" date="2019" name="Int. J. Syst. Evol. Microbiol.">
        <title>The Global Catalogue of Microorganisms (GCM) 10K type strain sequencing project: providing services to taxonomists for standard genome sequencing and annotation.</title>
        <authorList>
            <consortium name="The Broad Institute Genomics Platform"/>
            <consortium name="The Broad Institute Genome Sequencing Center for Infectious Disease"/>
            <person name="Wu L."/>
            <person name="Ma J."/>
        </authorList>
    </citation>
    <scope>NUCLEOTIDE SEQUENCE [LARGE SCALE GENOMIC DNA]</scope>
    <source>
        <strain evidence="3">JCM 10649</strain>
    </source>
</reference>
<comment type="caution">
    <text evidence="2">The sequence shown here is derived from an EMBL/GenBank/DDBJ whole genome shotgun (WGS) entry which is preliminary data.</text>
</comment>